<gene>
    <name evidence="2" type="ORF">MCOR_39240</name>
</gene>
<feature type="region of interest" description="Disordered" evidence="1">
    <location>
        <begin position="1"/>
        <end position="78"/>
    </location>
</feature>
<organism evidence="2 3">
    <name type="scientific">Mytilus coruscus</name>
    <name type="common">Sea mussel</name>
    <dbReference type="NCBI Taxonomy" id="42192"/>
    <lineage>
        <taxon>Eukaryota</taxon>
        <taxon>Metazoa</taxon>
        <taxon>Spiralia</taxon>
        <taxon>Lophotrochozoa</taxon>
        <taxon>Mollusca</taxon>
        <taxon>Bivalvia</taxon>
        <taxon>Autobranchia</taxon>
        <taxon>Pteriomorphia</taxon>
        <taxon>Mytilida</taxon>
        <taxon>Mytiloidea</taxon>
        <taxon>Mytilidae</taxon>
        <taxon>Mytilinae</taxon>
        <taxon>Mytilus</taxon>
    </lineage>
</organism>
<dbReference type="Proteomes" id="UP000507470">
    <property type="component" value="Unassembled WGS sequence"/>
</dbReference>
<reference evidence="2 3" key="1">
    <citation type="submission" date="2020-06" db="EMBL/GenBank/DDBJ databases">
        <authorList>
            <person name="Li R."/>
            <person name="Bekaert M."/>
        </authorList>
    </citation>
    <scope>NUCLEOTIDE SEQUENCE [LARGE SCALE GENOMIC DNA]</scope>
    <source>
        <strain evidence="3">wild</strain>
    </source>
</reference>
<evidence type="ECO:0000313" key="2">
    <source>
        <dbReference type="EMBL" id="CAC5405565.1"/>
    </source>
</evidence>
<dbReference type="OrthoDB" id="8121249at2759"/>
<accession>A0A6J8DBZ1</accession>
<protein>
    <submittedName>
        <fullName evidence="2">Uncharacterized protein</fullName>
    </submittedName>
</protein>
<evidence type="ECO:0000256" key="1">
    <source>
        <dbReference type="SAM" id="MobiDB-lite"/>
    </source>
</evidence>
<proteinExistence type="predicted"/>
<evidence type="ECO:0000313" key="3">
    <source>
        <dbReference type="Proteomes" id="UP000507470"/>
    </source>
</evidence>
<dbReference type="AlphaFoldDB" id="A0A6J8DBZ1"/>
<sequence>MTKNKHPGQNKTINPSLSKYYDPISYHKTTTQQRYHKKIDSTKVSSTSNPQKKHKEAEVSDSSASQSALSPDNSKLANIDKEESISNTMFYALSCMNSLSEHTYATPNKATRIASVAKQNTVFIVEISKIANETKSKSDNVSLYCLNVIKADNERLILSVLDLQYQKLNKNLVFNGIAEQTDEVTDDLVKSFVRTELEIVREIPIVKSYRIGKHFDRKIRPIVVKLENRNDRQDIRFAAPKHLKGKSFGVNEHFLHEVVEIHKELLPIHKEARKQKLKSVLKRDKLYIDGELFDKIKHSHLIKQPETMDEGGAQGGNDGN</sequence>
<name>A0A6J8DBZ1_MYTCO</name>
<keyword evidence="3" id="KW-1185">Reference proteome</keyword>
<dbReference type="EMBL" id="CACVKT020007119">
    <property type="protein sequence ID" value="CAC5405565.1"/>
    <property type="molecule type" value="Genomic_DNA"/>
</dbReference>
<feature type="compositionally biased region" description="Low complexity" evidence="1">
    <location>
        <begin position="60"/>
        <end position="74"/>
    </location>
</feature>